<protein>
    <submittedName>
        <fullName evidence="1">Uncharacterized protein</fullName>
    </submittedName>
</protein>
<evidence type="ECO:0000313" key="1">
    <source>
        <dbReference type="EMBL" id="OGD97227.1"/>
    </source>
</evidence>
<name>A0A1F5GZL7_9BACT</name>
<evidence type="ECO:0000313" key="2">
    <source>
        <dbReference type="Proteomes" id="UP000176666"/>
    </source>
</evidence>
<dbReference type="AlphaFoldDB" id="A0A1F5GZL7"/>
<gene>
    <name evidence="1" type="ORF">A3F02_03010</name>
</gene>
<reference evidence="1 2" key="1">
    <citation type="journal article" date="2016" name="Nat. Commun.">
        <title>Thousands of microbial genomes shed light on interconnected biogeochemical processes in an aquifer system.</title>
        <authorList>
            <person name="Anantharaman K."/>
            <person name="Brown C.T."/>
            <person name="Hug L.A."/>
            <person name="Sharon I."/>
            <person name="Castelle C.J."/>
            <person name="Probst A.J."/>
            <person name="Thomas B.C."/>
            <person name="Singh A."/>
            <person name="Wilkins M.J."/>
            <person name="Karaoz U."/>
            <person name="Brodie E.L."/>
            <person name="Williams K.H."/>
            <person name="Hubbard S.S."/>
            <person name="Banfield J.F."/>
        </authorList>
    </citation>
    <scope>NUCLEOTIDE SEQUENCE [LARGE SCALE GENOMIC DNA]</scope>
</reference>
<proteinExistence type="predicted"/>
<comment type="caution">
    <text evidence="1">The sequence shown here is derived from an EMBL/GenBank/DDBJ whole genome shotgun (WGS) entry which is preliminary data.</text>
</comment>
<sequence length="217" mass="23068">MYVVDTTAYTSDTQLNILNISNPININSIGSYNAPGIPYAIYVSGNFTFLGHSQTNSQFNVIDISNPASPQLYGSANLGGIGYGIFVVGDYAYVATSNNNAEFQIIMGGTGSSSYAGSGIFESQNLDPLSNVAFNNIIWSANIPVSTTLNLQVAISDNVNGPWDFFGSDGGSGTFFNSPGPIPLSRINGRYMRYKAIFSSDGLSTPTLDEVSINYSP</sequence>
<dbReference type="Proteomes" id="UP000176666">
    <property type="component" value="Unassembled WGS sequence"/>
</dbReference>
<dbReference type="Pfam" id="PF08309">
    <property type="entry name" value="LVIVD"/>
    <property type="match status" value="3"/>
</dbReference>
<organism evidence="1 2">
    <name type="scientific">Candidatus Curtissbacteria bacterium RIFCSPHIGHO2_12_FULL_38_9b</name>
    <dbReference type="NCBI Taxonomy" id="1797720"/>
    <lineage>
        <taxon>Bacteria</taxon>
        <taxon>Candidatus Curtissiibacteriota</taxon>
    </lineage>
</organism>
<dbReference type="EMBL" id="MFBJ01000009">
    <property type="protein sequence ID" value="OGD97227.1"/>
    <property type="molecule type" value="Genomic_DNA"/>
</dbReference>
<accession>A0A1F5GZL7</accession>
<dbReference type="InterPro" id="IPR013211">
    <property type="entry name" value="LVIVD"/>
</dbReference>